<dbReference type="AlphaFoldDB" id="A0AAV4S3Z9"/>
<accession>A0AAV4S3Z9</accession>
<evidence type="ECO:0008006" key="3">
    <source>
        <dbReference type="Google" id="ProtNLM"/>
    </source>
</evidence>
<dbReference type="EMBL" id="BPLR01008851">
    <property type="protein sequence ID" value="GIY27771.1"/>
    <property type="molecule type" value="Genomic_DNA"/>
</dbReference>
<comment type="caution">
    <text evidence="1">The sequence shown here is derived from an EMBL/GenBank/DDBJ whole genome shotgun (WGS) entry which is preliminary data.</text>
</comment>
<sequence>MTVPGIDLKKADIPTAQLKSETFTMITERYPSEEWIHVYTDGSLRRLFLFLTEFDDSDNGKLFQNFVGDGIKSRCRFNFRVLDEDGNIRRRSRRNNIIGVVLIKIIDGLHHRVFKDRIRNWVKLKSLFEILCNEFSFIQDFNCSRNGTVEVRNFSFRAFEVFSEILE</sequence>
<gene>
    <name evidence="1" type="ORF">CEXT_275741</name>
</gene>
<organism evidence="1 2">
    <name type="scientific">Caerostris extrusa</name>
    <name type="common">Bark spider</name>
    <name type="synonym">Caerostris bankana</name>
    <dbReference type="NCBI Taxonomy" id="172846"/>
    <lineage>
        <taxon>Eukaryota</taxon>
        <taxon>Metazoa</taxon>
        <taxon>Ecdysozoa</taxon>
        <taxon>Arthropoda</taxon>
        <taxon>Chelicerata</taxon>
        <taxon>Arachnida</taxon>
        <taxon>Araneae</taxon>
        <taxon>Araneomorphae</taxon>
        <taxon>Entelegynae</taxon>
        <taxon>Araneoidea</taxon>
        <taxon>Araneidae</taxon>
        <taxon>Caerostris</taxon>
    </lineage>
</organism>
<evidence type="ECO:0000313" key="1">
    <source>
        <dbReference type="EMBL" id="GIY27771.1"/>
    </source>
</evidence>
<protein>
    <recommendedName>
        <fullName evidence="3">LAGLIDADG homing endonuclease</fullName>
    </recommendedName>
</protein>
<keyword evidence="2" id="KW-1185">Reference proteome</keyword>
<reference evidence="1 2" key="1">
    <citation type="submission" date="2021-06" db="EMBL/GenBank/DDBJ databases">
        <title>Caerostris extrusa draft genome.</title>
        <authorList>
            <person name="Kono N."/>
            <person name="Arakawa K."/>
        </authorList>
    </citation>
    <scope>NUCLEOTIDE SEQUENCE [LARGE SCALE GENOMIC DNA]</scope>
</reference>
<proteinExistence type="predicted"/>
<dbReference type="Proteomes" id="UP001054945">
    <property type="component" value="Unassembled WGS sequence"/>
</dbReference>
<name>A0AAV4S3Z9_CAEEX</name>
<evidence type="ECO:0000313" key="2">
    <source>
        <dbReference type="Proteomes" id="UP001054945"/>
    </source>
</evidence>